<reference evidence="2" key="1">
    <citation type="submission" date="2021-03" db="EMBL/GenBank/DDBJ databases">
        <title>Draft genome sequence of rust myrtle Austropuccinia psidii MF-1, a brazilian biotype.</title>
        <authorList>
            <person name="Quecine M.C."/>
            <person name="Pachon D.M.R."/>
            <person name="Bonatelli M.L."/>
            <person name="Correr F.H."/>
            <person name="Franceschini L.M."/>
            <person name="Leite T.F."/>
            <person name="Margarido G.R.A."/>
            <person name="Almeida C.A."/>
            <person name="Ferrarezi J.A."/>
            <person name="Labate C.A."/>
        </authorList>
    </citation>
    <scope>NUCLEOTIDE SEQUENCE</scope>
    <source>
        <strain evidence="2">MF-1</strain>
    </source>
</reference>
<feature type="region of interest" description="Disordered" evidence="1">
    <location>
        <begin position="52"/>
        <end position="72"/>
    </location>
</feature>
<keyword evidence="3" id="KW-1185">Reference proteome</keyword>
<dbReference type="EMBL" id="AVOT02119949">
    <property type="protein sequence ID" value="MBW0585116.1"/>
    <property type="molecule type" value="Genomic_DNA"/>
</dbReference>
<accession>A0A9Q3KRY1</accession>
<feature type="region of interest" description="Disordered" evidence="1">
    <location>
        <begin position="1"/>
        <end position="28"/>
    </location>
</feature>
<comment type="caution">
    <text evidence="2">The sequence shown here is derived from an EMBL/GenBank/DDBJ whole genome shotgun (WGS) entry which is preliminary data.</text>
</comment>
<feature type="compositionally biased region" description="Basic and acidic residues" evidence="1">
    <location>
        <begin position="9"/>
        <end position="28"/>
    </location>
</feature>
<evidence type="ECO:0000313" key="2">
    <source>
        <dbReference type="EMBL" id="MBW0585116.1"/>
    </source>
</evidence>
<feature type="compositionally biased region" description="Polar residues" evidence="1">
    <location>
        <begin position="52"/>
        <end position="63"/>
    </location>
</feature>
<protein>
    <submittedName>
        <fullName evidence="2">Uncharacterized protein</fullName>
    </submittedName>
</protein>
<gene>
    <name evidence="2" type="ORF">O181_124831</name>
</gene>
<sequence length="142" mass="16699">MENALNQLKELKTKIKEQQRPRIKDQEEKKQIKDFIQQIKEFIEEVLPQSKTGQVLKQKNQSRYPKDNLPPFSQKHVTYAPAQKIPKLYVKCSYCLEEGHSVNRFNSLFEDQNKNGSAEKEVAFIFPIGKELQLMGKYLQRS</sequence>
<name>A0A9Q3KRY1_9BASI</name>
<dbReference type="AlphaFoldDB" id="A0A9Q3KRY1"/>
<evidence type="ECO:0000256" key="1">
    <source>
        <dbReference type="SAM" id="MobiDB-lite"/>
    </source>
</evidence>
<proteinExistence type="predicted"/>
<dbReference type="Proteomes" id="UP000765509">
    <property type="component" value="Unassembled WGS sequence"/>
</dbReference>
<organism evidence="2 3">
    <name type="scientific">Austropuccinia psidii MF-1</name>
    <dbReference type="NCBI Taxonomy" id="1389203"/>
    <lineage>
        <taxon>Eukaryota</taxon>
        <taxon>Fungi</taxon>
        <taxon>Dikarya</taxon>
        <taxon>Basidiomycota</taxon>
        <taxon>Pucciniomycotina</taxon>
        <taxon>Pucciniomycetes</taxon>
        <taxon>Pucciniales</taxon>
        <taxon>Sphaerophragmiaceae</taxon>
        <taxon>Austropuccinia</taxon>
    </lineage>
</organism>
<dbReference type="OrthoDB" id="2506366at2759"/>
<evidence type="ECO:0000313" key="3">
    <source>
        <dbReference type="Proteomes" id="UP000765509"/>
    </source>
</evidence>